<dbReference type="PIRSF" id="PIRSF036492">
    <property type="entry name" value="ALDH"/>
    <property type="match status" value="1"/>
</dbReference>
<feature type="active site" evidence="5 6">
    <location>
        <position position="243"/>
    </location>
</feature>
<evidence type="ECO:0000256" key="5">
    <source>
        <dbReference type="PIRSR" id="PIRSR036492-1"/>
    </source>
</evidence>
<gene>
    <name evidence="9" type="primary">Aldh3a1</name>
    <name evidence="9" type="ORF">DNF11_3252</name>
</gene>
<dbReference type="FunFam" id="3.40.309.10:FF:000025">
    <property type="entry name" value="Aldehyde dehydrogenase"/>
    <property type="match status" value="1"/>
</dbReference>
<dbReference type="PROSITE" id="PS00687">
    <property type="entry name" value="ALDEHYDE_DEHYDR_GLU"/>
    <property type="match status" value="1"/>
</dbReference>
<evidence type="ECO:0000313" key="9">
    <source>
        <dbReference type="EMBL" id="AYO44202.1"/>
    </source>
</evidence>
<dbReference type="PROSITE" id="PS00070">
    <property type="entry name" value="ALDEHYDE_DEHYDR_CYS"/>
    <property type="match status" value="1"/>
</dbReference>
<dbReference type="InterPro" id="IPR016162">
    <property type="entry name" value="Ald_DH_N"/>
</dbReference>
<dbReference type="Gene3D" id="3.40.309.10">
    <property type="entry name" value="Aldehyde Dehydrogenase, Chain A, domain 2"/>
    <property type="match status" value="1"/>
</dbReference>
<feature type="domain" description="Aldehyde dehydrogenase" evidence="8">
    <location>
        <begin position="49"/>
        <end position="464"/>
    </location>
</feature>
<dbReference type="GO" id="GO:0005737">
    <property type="term" value="C:cytoplasm"/>
    <property type="evidence" value="ECO:0007669"/>
    <property type="project" value="TreeGrafter"/>
</dbReference>
<keyword evidence="10" id="KW-1185">Reference proteome</keyword>
<dbReference type="OrthoDB" id="440325at2759"/>
<evidence type="ECO:0000256" key="4">
    <source>
        <dbReference type="PIRNR" id="PIRNR036492"/>
    </source>
</evidence>
<name>A0A3G2SA45_MALR7</name>
<evidence type="ECO:0000256" key="7">
    <source>
        <dbReference type="RuleBase" id="RU003345"/>
    </source>
</evidence>
<organism evidence="9 10">
    <name type="scientific">Malassezia restricta (strain ATCC 96810 / NBRC 103918 / CBS 7877)</name>
    <name type="common">Seborrheic dermatitis infection agent</name>
    <dbReference type="NCBI Taxonomy" id="425264"/>
    <lineage>
        <taxon>Eukaryota</taxon>
        <taxon>Fungi</taxon>
        <taxon>Dikarya</taxon>
        <taxon>Basidiomycota</taxon>
        <taxon>Ustilaginomycotina</taxon>
        <taxon>Malasseziomycetes</taxon>
        <taxon>Malasseziales</taxon>
        <taxon>Malasseziaceae</taxon>
        <taxon>Malassezia</taxon>
    </lineage>
</organism>
<reference evidence="9 10" key="1">
    <citation type="submission" date="2018-10" db="EMBL/GenBank/DDBJ databases">
        <title>Complete genome sequence of Malassezia restricta CBS 7877.</title>
        <authorList>
            <person name="Morand S.C."/>
            <person name="Bertignac M."/>
            <person name="Iltis A."/>
            <person name="Kolder I."/>
            <person name="Pirovano W."/>
            <person name="Jourdain R."/>
            <person name="Clavaud C."/>
        </authorList>
    </citation>
    <scope>NUCLEOTIDE SEQUENCE [LARGE SCALE GENOMIC DNA]</scope>
    <source>
        <strain evidence="9 10">CBS 7877</strain>
    </source>
</reference>
<dbReference type="PANTHER" id="PTHR43570:SF16">
    <property type="entry name" value="ALDEHYDE DEHYDROGENASE TYPE III, ISOFORM Q"/>
    <property type="match status" value="1"/>
</dbReference>
<sequence>MWSERRWLTPGAWNGSFLTQAIHMTRSVLTSTPVDTIPALIEDLRRVFLSGKTRCVTYRKNQLKQLCFLVHDNEQAFVDAIYRDLGRPKMETVFAEILGFKNDILTTIAHLDKWTRDRYVYAGLPFLSHGTKIRKDPKGTVLVLGAWNYPITVQLGPVIGALAAGNTVVLKPSELSMHTAQLIADLWPKYMDPDTSAIVNGGIAQATALLDERFEHIFYTGSGRVGRIVAEKAARWLCPTTLELGGKSPVIVDASADLRIAARRTLWAKAFNAGQTCIAPDYVLVERKVQDPFVQELVRAKREFFVSMDKSVRDFGRIVNDNHWKRLHGLITSSKADVVMGGTEGADQPTKFIPLTVLNNVDPREAVMSEEIFGPILPIVPVDDVKAAVQFINERDQPLALYMFTSRSDVQEYILTYTRSGGIVSGDMLLHYAIDALPFGGTGPSGYGAYHGKAGFDCFTHERAVVEAPSHGAVGHLIESIMAKRYPPYSEAKLSFFRHLLSKWILFGRPADATASLTSIDQPTSRSHLNSLSRYKKLLFLLVVLLVLVRSV</sequence>
<keyword evidence="2 4" id="KW-0560">Oxidoreductase</keyword>
<evidence type="ECO:0000259" key="8">
    <source>
        <dbReference type="Pfam" id="PF00171"/>
    </source>
</evidence>
<dbReference type="InterPro" id="IPR012394">
    <property type="entry name" value="Aldehyde_DH_NAD(P)"/>
</dbReference>
<dbReference type="InterPro" id="IPR016163">
    <property type="entry name" value="Ald_DH_C"/>
</dbReference>
<dbReference type="Pfam" id="PF00171">
    <property type="entry name" value="Aldedh"/>
    <property type="match status" value="1"/>
</dbReference>
<comment type="similarity">
    <text evidence="1 4 7">Belongs to the aldehyde dehydrogenase family.</text>
</comment>
<dbReference type="GO" id="GO:0006081">
    <property type="term" value="P:aldehyde metabolic process"/>
    <property type="evidence" value="ECO:0007669"/>
    <property type="project" value="InterPro"/>
</dbReference>
<dbReference type="SUPFAM" id="SSF53720">
    <property type="entry name" value="ALDH-like"/>
    <property type="match status" value="1"/>
</dbReference>
<dbReference type="VEuPathDB" id="FungiDB:DNF11_3252"/>
<dbReference type="InterPro" id="IPR016160">
    <property type="entry name" value="Ald_DH_CS_CYS"/>
</dbReference>
<dbReference type="EMBL" id="CP033153">
    <property type="protein sequence ID" value="AYO44202.1"/>
    <property type="molecule type" value="Genomic_DNA"/>
</dbReference>
<dbReference type="FunFam" id="3.40.605.10:FF:000004">
    <property type="entry name" value="Aldehyde dehydrogenase"/>
    <property type="match status" value="1"/>
</dbReference>
<evidence type="ECO:0000256" key="6">
    <source>
        <dbReference type="PROSITE-ProRule" id="PRU10007"/>
    </source>
</evidence>
<dbReference type="PANTHER" id="PTHR43570">
    <property type="entry name" value="ALDEHYDE DEHYDROGENASE"/>
    <property type="match status" value="1"/>
</dbReference>
<dbReference type="Proteomes" id="UP000269793">
    <property type="component" value="Chromosome VI"/>
</dbReference>
<dbReference type="STRING" id="425264.A0A3G2SA45"/>
<dbReference type="InterPro" id="IPR016161">
    <property type="entry name" value="Ald_DH/histidinol_DH"/>
</dbReference>
<feature type="active site" evidence="5">
    <location>
        <position position="277"/>
    </location>
</feature>
<proteinExistence type="inferred from homology"/>
<dbReference type="CDD" id="cd07135">
    <property type="entry name" value="ALDH_F14-YMR110C"/>
    <property type="match status" value="1"/>
</dbReference>
<evidence type="ECO:0000313" key="10">
    <source>
        <dbReference type="Proteomes" id="UP000269793"/>
    </source>
</evidence>
<protein>
    <recommendedName>
        <fullName evidence="4">Aldehyde dehydrogenase</fullName>
    </recommendedName>
</protein>
<dbReference type="InterPro" id="IPR015590">
    <property type="entry name" value="Aldehyde_DH_dom"/>
</dbReference>
<accession>A0A3G2SA45</accession>
<dbReference type="Gene3D" id="3.40.605.10">
    <property type="entry name" value="Aldehyde Dehydrogenase, Chain A, domain 1"/>
    <property type="match status" value="1"/>
</dbReference>
<evidence type="ECO:0000256" key="3">
    <source>
        <dbReference type="ARBA" id="ARBA00023027"/>
    </source>
</evidence>
<dbReference type="GO" id="GO:0004029">
    <property type="term" value="F:aldehyde dehydrogenase (NAD+) activity"/>
    <property type="evidence" value="ECO:0007669"/>
    <property type="project" value="TreeGrafter"/>
</dbReference>
<dbReference type="AlphaFoldDB" id="A0A3G2SA45"/>
<evidence type="ECO:0000256" key="1">
    <source>
        <dbReference type="ARBA" id="ARBA00009986"/>
    </source>
</evidence>
<dbReference type="InterPro" id="IPR029510">
    <property type="entry name" value="Ald_DH_CS_GLU"/>
</dbReference>
<evidence type="ECO:0000256" key="2">
    <source>
        <dbReference type="ARBA" id="ARBA00023002"/>
    </source>
</evidence>
<keyword evidence="3" id="KW-0520">NAD</keyword>